<dbReference type="PANTHER" id="PTHR42200:SF2">
    <property type="entry name" value="ARCHAEAL FLAGELLA-RELATED PROTEIN F"/>
    <property type="match status" value="1"/>
</dbReference>
<dbReference type="InterPro" id="IPR002774">
    <property type="entry name" value="Flagellin_arc-type"/>
</dbReference>
<evidence type="ECO:0000313" key="3">
    <source>
        <dbReference type="Proteomes" id="UP001595921"/>
    </source>
</evidence>
<dbReference type="RefSeq" id="WP_267623145.1">
    <property type="nucleotide sequence ID" value="NZ_JAODIW010000008.1"/>
</dbReference>
<organism evidence="2 3">
    <name type="scientific">Halobium salinum</name>
    <dbReference type="NCBI Taxonomy" id="1364940"/>
    <lineage>
        <taxon>Archaea</taxon>
        <taxon>Methanobacteriati</taxon>
        <taxon>Methanobacteriota</taxon>
        <taxon>Stenosarchaea group</taxon>
        <taxon>Halobacteria</taxon>
        <taxon>Halobacteriales</taxon>
        <taxon>Haloferacaceae</taxon>
        <taxon>Halobium</taxon>
    </lineage>
</organism>
<keyword evidence="2" id="KW-0282">Flagellum</keyword>
<dbReference type="PANTHER" id="PTHR42200">
    <property type="entry name" value="ARCHAEAL FLAGELLA-RELATED PROTEIN F-RELATED"/>
    <property type="match status" value="1"/>
</dbReference>
<reference evidence="2 3" key="1">
    <citation type="journal article" date="2019" name="Int. J. Syst. Evol. Microbiol.">
        <title>The Global Catalogue of Microorganisms (GCM) 10K type strain sequencing project: providing services to taxonomists for standard genome sequencing and annotation.</title>
        <authorList>
            <consortium name="The Broad Institute Genomics Platform"/>
            <consortium name="The Broad Institute Genome Sequencing Center for Infectious Disease"/>
            <person name="Wu L."/>
            <person name="Ma J."/>
        </authorList>
    </citation>
    <scope>NUCLEOTIDE SEQUENCE [LARGE SCALE GENOMIC DNA]</scope>
    <source>
        <strain evidence="2 3">CGMCC 1.12553</strain>
    </source>
</reference>
<sequence>MGFSVSGSTAIIFVGMFIALGVLQPAVSNGFERVEDARSADADRLLDERNTDIDATELIHDTAADEVTLVVTNTGTTTLNVDDVDVIYNGSYESSVQTTVAGNSTTGVWLPGETLRATVSVPDANQTGARAVVVTEHGVSDAEVVS</sequence>
<keyword evidence="2" id="KW-0966">Cell projection</keyword>
<keyword evidence="2" id="KW-0969">Cilium</keyword>
<evidence type="ECO:0000313" key="2">
    <source>
        <dbReference type="EMBL" id="MFC4360162.1"/>
    </source>
</evidence>
<keyword evidence="3" id="KW-1185">Reference proteome</keyword>
<accession>A0ABD5PHJ7</accession>
<dbReference type="EMBL" id="JBHSDS010000010">
    <property type="protein sequence ID" value="MFC4360162.1"/>
    <property type="molecule type" value="Genomic_DNA"/>
</dbReference>
<keyword evidence="1" id="KW-0472">Membrane</keyword>
<dbReference type="Proteomes" id="UP001595921">
    <property type="component" value="Unassembled WGS sequence"/>
</dbReference>
<keyword evidence="1" id="KW-1133">Transmembrane helix</keyword>
<keyword evidence="1" id="KW-0812">Transmembrane</keyword>
<protein>
    <submittedName>
        <fullName evidence="2">Flagellin</fullName>
    </submittedName>
</protein>
<evidence type="ECO:0000256" key="1">
    <source>
        <dbReference type="SAM" id="Phobius"/>
    </source>
</evidence>
<gene>
    <name evidence="2" type="ORF">ACFO0N_19610</name>
</gene>
<comment type="caution">
    <text evidence="2">The sequence shown here is derived from an EMBL/GenBank/DDBJ whole genome shotgun (WGS) entry which is preliminary data.</text>
</comment>
<proteinExistence type="predicted"/>
<name>A0ABD5PHJ7_9EURY</name>
<feature type="transmembrane region" description="Helical" evidence="1">
    <location>
        <begin position="6"/>
        <end position="23"/>
    </location>
</feature>
<dbReference type="AlphaFoldDB" id="A0ABD5PHJ7"/>